<dbReference type="NCBIfam" id="TIGR00933">
    <property type="entry name" value="2a38"/>
    <property type="match status" value="1"/>
</dbReference>
<sequence length="468" mass="50821">MIIILMVNVISGWEKLKSQSEFANLLDISQWKLTPYQILVLGFAGLIIFGAVLLTLPASSATGERLKFIDALFTATSAVCVTGLVVVDTGKYFSLFGQLVIIGLIQAGGLGIMTMSTLMALIVRKKIQLRERLIMQEALNQLTMAGVVRLTQYIIKAALLLEFIGGTILAVRWYQDFGSKAIYFGYWHAISAFCNAGFDLFGEFRSLTMYVDDITVNLTVTSLIILGGIGFAVISDVISNRVFSRFALHTKIVLTTTALLIFFGTLIIFLLELHNTATIGNISWQGKILGSYFQAVTTRTAGYNTLNIDVLSNATLFFMIILMFIGASPASTGGGVKTSTASVVATAIWGHVSGKNDAELFGRRISSNNVYKAFSLVFISAALVIFVTMMMSVTENVDFLKLLFEVVSAFGTVGLSTGITPNLTSYGKIWLILTMFTGRVGPVTLALALALRKRKGTIQYPEGKVNIG</sequence>
<evidence type="ECO:0000256" key="1">
    <source>
        <dbReference type="ARBA" id="ARBA00004651"/>
    </source>
</evidence>
<gene>
    <name evidence="11" type="primary">ktrB_18</name>
    <name evidence="11" type="ORF">SDC9_90417</name>
</gene>
<evidence type="ECO:0000256" key="4">
    <source>
        <dbReference type="ARBA" id="ARBA00022538"/>
    </source>
</evidence>
<evidence type="ECO:0000256" key="9">
    <source>
        <dbReference type="ARBA" id="ARBA00023136"/>
    </source>
</evidence>
<feature type="transmembrane region" description="Helical" evidence="10">
    <location>
        <begin position="214"/>
        <end position="234"/>
    </location>
</feature>
<dbReference type="Pfam" id="PF02386">
    <property type="entry name" value="TrkH"/>
    <property type="match status" value="1"/>
</dbReference>
<keyword evidence="8" id="KW-0406">Ion transport</keyword>
<comment type="subcellular location">
    <subcellularLocation>
        <location evidence="1">Cell membrane</location>
        <topology evidence="1">Multi-pass membrane protein</topology>
    </subcellularLocation>
</comment>
<dbReference type="GO" id="GO:0015379">
    <property type="term" value="F:potassium:chloride symporter activity"/>
    <property type="evidence" value="ECO:0007669"/>
    <property type="project" value="InterPro"/>
</dbReference>
<feature type="transmembrane region" description="Helical" evidence="10">
    <location>
        <begin position="153"/>
        <end position="175"/>
    </location>
</feature>
<feature type="transmembrane region" description="Helical" evidence="10">
    <location>
        <begin position="429"/>
        <end position="451"/>
    </location>
</feature>
<dbReference type="GO" id="GO:0005886">
    <property type="term" value="C:plasma membrane"/>
    <property type="evidence" value="ECO:0007669"/>
    <property type="project" value="UniProtKB-SubCell"/>
</dbReference>
<reference evidence="11" key="1">
    <citation type="submission" date="2019-08" db="EMBL/GenBank/DDBJ databases">
        <authorList>
            <person name="Kucharzyk K."/>
            <person name="Murdoch R.W."/>
            <person name="Higgins S."/>
            <person name="Loffler F."/>
        </authorList>
    </citation>
    <scope>NUCLEOTIDE SEQUENCE</scope>
</reference>
<keyword evidence="5 10" id="KW-0812">Transmembrane</keyword>
<keyword evidence="9 10" id="KW-0472">Membrane</keyword>
<dbReference type="InterPro" id="IPR004772">
    <property type="entry name" value="TrkH"/>
</dbReference>
<evidence type="ECO:0000256" key="3">
    <source>
        <dbReference type="ARBA" id="ARBA00022475"/>
    </source>
</evidence>
<keyword evidence="7 10" id="KW-1133">Transmembrane helix</keyword>
<feature type="transmembrane region" description="Helical" evidence="10">
    <location>
        <begin position="246"/>
        <end position="271"/>
    </location>
</feature>
<dbReference type="EMBL" id="VSSQ01010215">
    <property type="protein sequence ID" value="MPM43740.1"/>
    <property type="molecule type" value="Genomic_DNA"/>
</dbReference>
<dbReference type="PANTHER" id="PTHR32024:SF1">
    <property type="entry name" value="KTR SYSTEM POTASSIUM UPTAKE PROTEIN B"/>
    <property type="match status" value="1"/>
</dbReference>
<keyword evidence="6" id="KW-0630">Potassium</keyword>
<evidence type="ECO:0000256" key="5">
    <source>
        <dbReference type="ARBA" id="ARBA00022692"/>
    </source>
</evidence>
<evidence type="ECO:0000256" key="7">
    <source>
        <dbReference type="ARBA" id="ARBA00022989"/>
    </source>
</evidence>
<evidence type="ECO:0000256" key="2">
    <source>
        <dbReference type="ARBA" id="ARBA00022448"/>
    </source>
</evidence>
<keyword evidence="3" id="KW-1003">Cell membrane</keyword>
<evidence type="ECO:0000256" key="10">
    <source>
        <dbReference type="SAM" id="Phobius"/>
    </source>
</evidence>
<accession>A0A644ZS09</accession>
<dbReference type="PANTHER" id="PTHR32024">
    <property type="entry name" value="TRK SYSTEM POTASSIUM UPTAKE PROTEIN TRKG-RELATED"/>
    <property type="match status" value="1"/>
</dbReference>
<keyword evidence="4" id="KW-0633">Potassium transport</keyword>
<keyword evidence="2" id="KW-0813">Transport</keyword>
<proteinExistence type="predicted"/>
<feature type="transmembrane region" description="Helical" evidence="10">
    <location>
        <begin position="36"/>
        <end position="56"/>
    </location>
</feature>
<feature type="transmembrane region" description="Helical" evidence="10">
    <location>
        <begin position="370"/>
        <end position="390"/>
    </location>
</feature>
<dbReference type="InterPro" id="IPR003445">
    <property type="entry name" value="Cat_transpt"/>
</dbReference>
<organism evidence="11">
    <name type="scientific">bioreactor metagenome</name>
    <dbReference type="NCBI Taxonomy" id="1076179"/>
    <lineage>
        <taxon>unclassified sequences</taxon>
        <taxon>metagenomes</taxon>
        <taxon>ecological metagenomes</taxon>
    </lineage>
</organism>
<feature type="transmembrane region" description="Helical" evidence="10">
    <location>
        <begin position="99"/>
        <end position="123"/>
    </location>
</feature>
<evidence type="ECO:0000256" key="8">
    <source>
        <dbReference type="ARBA" id="ARBA00023065"/>
    </source>
</evidence>
<feature type="transmembrane region" description="Helical" evidence="10">
    <location>
        <begin position="68"/>
        <end position="87"/>
    </location>
</feature>
<name>A0A644ZS09_9ZZZZ</name>
<feature type="transmembrane region" description="Helical" evidence="10">
    <location>
        <begin position="308"/>
        <end position="327"/>
    </location>
</feature>
<protein>
    <submittedName>
        <fullName evidence="11">Ktr system potassium uptake protein B</fullName>
    </submittedName>
</protein>
<evidence type="ECO:0000256" key="6">
    <source>
        <dbReference type="ARBA" id="ARBA00022958"/>
    </source>
</evidence>
<dbReference type="AlphaFoldDB" id="A0A644ZS09"/>
<comment type="caution">
    <text evidence="11">The sequence shown here is derived from an EMBL/GenBank/DDBJ whole genome shotgun (WGS) entry which is preliminary data.</text>
</comment>
<evidence type="ECO:0000313" key="11">
    <source>
        <dbReference type="EMBL" id="MPM43740.1"/>
    </source>
</evidence>